<dbReference type="Proteomes" id="UP000440578">
    <property type="component" value="Unassembled WGS sequence"/>
</dbReference>
<dbReference type="InterPro" id="IPR004148">
    <property type="entry name" value="BAR_dom"/>
</dbReference>
<dbReference type="GO" id="GO:0005096">
    <property type="term" value="F:GTPase activator activity"/>
    <property type="evidence" value="ECO:0007669"/>
    <property type="project" value="InterPro"/>
</dbReference>
<gene>
    <name evidence="2" type="primary">Arhgap26_0</name>
    <name evidence="2" type="ORF">FJT64_007128</name>
</gene>
<dbReference type="AlphaFoldDB" id="A0A6A4VQX2"/>
<reference evidence="2 3" key="1">
    <citation type="submission" date="2019-07" db="EMBL/GenBank/DDBJ databases">
        <title>Draft genome assembly of a fouling barnacle, Amphibalanus amphitrite (Darwin, 1854): The first reference genome for Thecostraca.</title>
        <authorList>
            <person name="Kim W."/>
        </authorList>
    </citation>
    <scope>NUCLEOTIDE SEQUENCE [LARGE SCALE GENOMIC DNA]</scope>
    <source>
        <strain evidence="2">SNU_AA5</strain>
        <tissue evidence="2">Soma without cirri and trophi</tissue>
    </source>
</reference>
<accession>A0A6A4VQX2</accession>
<dbReference type="EMBL" id="VIIS01001626">
    <property type="protein sequence ID" value="KAF0295329.1"/>
    <property type="molecule type" value="Genomic_DNA"/>
</dbReference>
<evidence type="ECO:0000259" key="1">
    <source>
        <dbReference type="Pfam" id="PF16746"/>
    </source>
</evidence>
<organism evidence="2 3">
    <name type="scientific">Amphibalanus amphitrite</name>
    <name type="common">Striped barnacle</name>
    <name type="synonym">Balanus amphitrite</name>
    <dbReference type="NCBI Taxonomy" id="1232801"/>
    <lineage>
        <taxon>Eukaryota</taxon>
        <taxon>Metazoa</taxon>
        <taxon>Ecdysozoa</taxon>
        <taxon>Arthropoda</taxon>
        <taxon>Crustacea</taxon>
        <taxon>Multicrustacea</taxon>
        <taxon>Cirripedia</taxon>
        <taxon>Thoracica</taxon>
        <taxon>Thoracicalcarea</taxon>
        <taxon>Balanomorpha</taxon>
        <taxon>Balanoidea</taxon>
        <taxon>Balanidae</taxon>
        <taxon>Amphibalaninae</taxon>
        <taxon>Amphibalanus</taxon>
    </lineage>
</organism>
<dbReference type="Pfam" id="PF16746">
    <property type="entry name" value="BAR_3"/>
    <property type="match status" value="1"/>
</dbReference>
<feature type="domain" description="BAR" evidence="1">
    <location>
        <begin position="11"/>
        <end position="60"/>
    </location>
</feature>
<dbReference type="OrthoDB" id="3183924at2759"/>
<evidence type="ECO:0000313" key="2">
    <source>
        <dbReference type="EMBL" id="KAF0295329.1"/>
    </source>
</evidence>
<sequence length="104" mass="11795">MLPNLDHGYLQIIGALDNFRRQHIGGARDGRKKFEKQTQKFCTALDRYLNLSAKKPEEQTLRERRLSPGSGGGACVGAAALRVRSMDGRALFALRLERQQRQQR</sequence>
<proteinExistence type="predicted"/>
<dbReference type="PANTHER" id="PTHR12552:SF1">
    <property type="entry name" value="RHO GTPASE-ACTIVATING PROTEIN GRAF"/>
    <property type="match status" value="1"/>
</dbReference>
<protein>
    <submittedName>
        <fullName evidence="2">Rho GTPase-activating protein 26</fullName>
    </submittedName>
</protein>
<name>A0A6A4VQX2_AMPAM</name>
<dbReference type="SUPFAM" id="SSF103657">
    <property type="entry name" value="BAR/IMD domain-like"/>
    <property type="match status" value="1"/>
</dbReference>
<dbReference type="InterPro" id="IPR027267">
    <property type="entry name" value="AH/BAR_dom_sf"/>
</dbReference>
<comment type="caution">
    <text evidence="2">The sequence shown here is derived from an EMBL/GenBank/DDBJ whole genome shotgun (WGS) entry which is preliminary data.</text>
</comment>
<dbReference type="InterPro" id="IPR047234">
    <property type="entry name" value="GRAF_fam"/>
</dbReference>
<dbReference type="GO" id="GO:0005737">
    <property type="term" value="C:cytoplasm"/>
    <property type="evidence" value="ECO:0007669"/>
    <property type="project" value="InterPro"/>
</dbReference>
<dbReference type="Gene3D" id="1.20.1270.60">
    <property type="entry name" value="Arfaptin homology (AH) domain/BAR domain"/>
    <property type="match status" value="1"/>
</dbReference>
<keyword evidence="3" id="KW-1185">Reference proteome</keyword>
<evidence type="ECO:0000313" key="3">
    <source>
        <dbReference type="Proteomes" id="UP000440578"/>
    </source>
</evidence>
<dbReference type="PANTHER" id="PTHR12552">
    <property type="entry name" value="OLIGOPHRENIN 1"/>
    <property type="match status" value="1"/>
</dbReference>